<evidence type="ECO:0000313" key="2">
    <source>
        <dbReference type="Proteomes" id="UP000050482"/>
    </source>
</evidence>
<comment type="caution">
    <text evidence="1">The sequence shown here is derived from an EMBL/GenBank/DDBJ whole genome shotgun (WGS) entry which is preliminary data.</text>
</comment>
<name>A0A0P9D3D9_9BACL</name>
<dbReference type="Proteomes" id="UP000050482">
    <property type="component" value="Unassembled WGS sequence"/>
</dbReference>
<dbReference type="AlphaFoldDB" id="A0A0P9D3D9"/>
<dbReference type="PATRIC" id="fig|471514.4.peg.3378"/>
<dbReference type="OrthoDB" id="1810766at2"/>
<dbReference type="STRING" id="471514.AN477_08990"/>
<keyword evidence="2" id="KW-1185">Reference proteome</keyword>
<protein>
    <submittedName>
        <fullName evidence="1">Uncharacterized protein</fullName>
    </submittedName>
</protein>
<evidence type="ECO:0000313" key="1">
    <source>
        <dbReference type="EMBL" id="KPV44034.1"/>
    </source>
</evidence>
<reference evidence="1 2" key="1">
    <citation type="submission" date="2015-09" db="EMBL/GenBank/DDBJ databases">
        <title>Draft genome sequence of Alicyclobacillus ferrooxydans DSM 22381.</title>
        <authorList>
            <person name="Hemp J."/>
        </authorList>
    </citation>
    <scope>NUCLEOTIDE SEQUENCE [LARGE SCALE GENOMIC DNA]</scope>
    <source>
        <strain evidence="1 2">TC-34</strain>
    </source>
</reference>
<accession>A0A0P9D3D9</accession>
<organism evidence="1 2">
    <name type="scientific">Alicyclobacillus ferrooxydans</name>
    <dbReference type="NCBI Taxonomy" id="471514"/>
    <lineage>
        <taxon>Bacteria</taxon>
        <taxon>Bacillati</taxon>
        <taxon>Bacillota</taxon>
        <taxon>Bacilli</taxon>
        <taxon>Bacillales</taxon>
        <taxon>Alicyclobacillaceae</taxon>
        <taxon>Alicyclobacillus</taxon>
    </lineage>
</organism>
<dbReference type="EMBL" id="LJCO01000041">
    <property type="protein sequence ID" value="KPV44034.1"/>
    <property type="molecule type" value="Genomic_DNA"/>
</dbReference>
<sequence length="73" mass="8398">MIKPNRPSDRRPNDEPFFVSNVCLGCGAKLVYSYMVNAPDTPEEERWYDEFECPKCKDGLVLDVPKGYLEQVP</sequence>
<proteinExistence type="predicted"/>
<gene>
    <name evidence="1" type="ORF">AN477_08990</name>
</gene>
<dbReference type="RefSeq" id="WP_054968844.1">
    <property type="nucleotide sequence ID" value="NZ_LJCO01000041.1"/>
</dbReference>